<gene>
    <name evidence="2" type="ORF">SDC9_164788</name>
</gene>
<reference evidence="2" key="1">
    <citation type="submission" date="2019-08" db="EMBL/GenBank/DDBJ databases">
        <authorList>
            <person name="Kucharzyk K."/>
            <person name="Murdoch R.W."/>
            <person name="Higgins S."/>
            <person name="Loffler F."/>
        </authorList>
    </citation>
    <scope>NUCLEOTIDE SEQUENCE</scope>
</reference>
<evidence type="ECO:0000313" key="2">
    <source>
        <dbReference type="EMBL" id="MPN17435.1"/>
    </source>
</evidence>
<sequence length="107" mass="12263">MLGKYDFILLEDEPYDPELYYEGKTECPSVRVTICTSNDFYDSDPEYVAFLSKYHTTSALTSEALAYIEETGADYKTAAKWFLNEHRDMVETWLTAEQADTLYAAIG</sequence>
<proteinExistence type="predicted"/>
<dbReference type="Pfam" id="PF04069">
    <property type="entry name" value="OpuAC"/>
    <property type="match status" value="1"/>
</dbReference>
<feature type="domain" description="ABC-type glycine betaine transport system substrate-binding" evidence="1">
    <location>
        <begin position="1"/>
        <end position="85"/>
    </location>
</feature>
<dbReference type="GO" id="GO:0043190">
    <property type="term" value="C:ATP-binding cassette (ABC) transporter complex"/>
    <property type="evidence" value="ECO:0007669"/>
    <property type="project" value="InterPro"/>
</dbReference>
<dbReference type="InterPro" id="IPR007210">
    <property type="entry name" value="ABC_Gly_betaine_transp_sub-bd"/>
</dbReference>
<dbReference type="SUPFAM" id="SSF53850">
    <property type="entry name" value="Periplasmic binding protein-like II"/>
    <property type="match status" value="1"/>
</dbReference>
<comment type="caution">
    <text evidence="2">The sequence shown here is derived from an EMBL/GenBank/DDBJ whole genome shotgun (WGS) entry which is preliminary data.</text>
</comment>
<name>A0A645FSK1_9ZZZZ</name>
<accession>A0A645FSK1</accession>
<dbReference type="EMBL" id="VSSQ01064564">
    <property type="protein sequence ID" value="MPN17435.1"/>
    <property type="molecule type" value="Genomic_DNA"/>
</dbReference>
<evidence type="ECO:0000259" key="1">
    <source>
        <dbReference type="Pfam" id="PF04069"/>
    </source>
</evidence>
<protein>
    <recommendedName>
        <fullName evidence="1">ABC-type glycine betaine transport system substrate-binding domain-containing protein</fullName>
    </recommendedName>
</protein>
<dbReference type="Gene3D" id="3.40.190.10">
    <property type="entry name" value="Periplasmic binding protein-like II"/>
    <property type="match status" value="1"/>
</dbReference>
<dbReference type="GO" id="GO:0022857">
    <property type="term" value="F:transmembrane transporter activity"/>
    <property type="evidence" value="ECO:0007669"/>
    <property type="project" value="InterPro"/>
</dbReference>
<organism evidence="2">
    <name type="scientific">bioreactor metagenome</name>
    <dbReference type="NCBI Taxonomy" id="1076179"/>
    <lineage>
        <taxon>unclassified sequences</taxon>
        <taxon>metagenomes</taxon>
        <taxon>ecological metagenomes</taxon>
    </lineage>
</organism>
<dbReference type="AlphaFoldDB" id="A0A645FSK1"/>